<dbReference type="OrthoDB" id="10072345at2759"/>
<organism evidence="1 2">
    <name type="scientific">Synaphobranchus kaupii</name>
    <name type="common">Kaup's arrowtooth eel</name>
    <dbReference type="NCBI Taxonomy" id="118154"/>
    <lineage>
        <taxon>Eukaryota</taxon>
        <taxon>Metazoa</taxon>
        <taxon>Chordata</taxon>
        <taxon>Craniata</taxon>
        <taxon>Vertebrata</taxon>
        <taxon>Euteleostomi</taxon>
        <taxon>Actinopterygii</taxon>
        <taxon>Neopterygii</taxon>
        <taxon>Teleostei</taxon>
        <taxon>Anguilliformes</taxon>
        <taxon>Synaphobranchidae</taxon>
        <taxon>Synaphobranchus</taxon>
    </lineage>
</organism>
<name>A0A9Q1IJC4_SYNKA</name>
<evidence type="ECO:0000313" key="1">
    <source>
        <dbReference type="EMBL" id="KAJ8342720.1"/>
    </source>
</evidence>
<dbReference type="EMBL" id="JAINUF010000014">
    <property type="protein sequence ID" value="KAJ8342720.1"/>
    <property type="molecule type" value="Genomic_DNA"/>
</dbReference>
<keyword evidence="2" id="KW-1185">Reference proteome</keyword>
<dbReference type="Gene3D" id="3.40.50.12690">
    <property type="match status" value="1"/>
</dbReference>
<accession>A0A9Q1IJC4</accession>
<dbReference type="Proteomes" id="UP001152622">
    <property type="component" value="Chromosome 14"/>
</dbReference>
<proteinExistence type="predicted"/>
<sequence length="93" mass="10245">MVRHVVVPKAQTFCYSGACVQDISTAALQLFRQHTGGSASTVVHAGINDLRFQQSEKLKADFVSFIDGVLDAAERLRHCATTATKLFDYTRLN</sequence>
<comment type="caution">
    <text evidence="1">The sequence shown here is derived from an EMBL/GenBank/DDBJ whole genome shotgun (WGS) entry which is preliminary data.</text>
</comment>
<reference evidence="1" key="1">
    <citation type="journal article" date="2023" name="Science">
        <title>Genome structures resolve the early diversification of teleost fishes.</title>
        <authorList>
            <person name="Parey E."/>
            <person name="Louis A."/>
            <person name="Montfort J."/>
            <person name="Bouchez O."/>
            <person name="Roques C."/>
            <person name="Iampietro C."/>
            <person name="Lluch J."/>
            <person name="Castinel A."/>
            <person name="Donnadieu C."/>
            <person name="Desvignes T."/>
            <person name="Floi Bucao C."/>
            <person name="Jouanno E."/>
            <person name="Wen M."/>
            <person name="Mejri S."/>
            <person name="Dirks R."/>
            <person name="Jansen H."/>
            <person name="Henkel C."/>
            <person name="Chen W.J."/>
            <person name="Zahm M."/>
            <person name="Cabau C."/>
            <person name="Klopp C."/>
            <person name="Thompson A.W."/>
            <person name="Robinson-Rechavi M."/>
            <person name="Braasch I."/>
            <person name="Lecointre G."/>
            <person name="Bobe J."/>
            <person name="Postlethwait J.H."/>
            <person name="Berthelot C."/>
            <person name="Roest Crollius H."/>
            <person name="Guiguen Y."/>
        </authorList>
    </citation>
    <scope>NUCLEOTIDE SEQUENCE</scope>
    <source>
        <strain evidence="1">WJC10195</strain>
    </source>
</reference>
<dbReference type="AlphaFoldDB" id="A0A9Q1IJC4"/>
<gene>
    <name evidence="1" type="ORF">SKAU_G00326480</name>
</gene>
<evidence type="ECO:0000313" key="2">
    <source>
        <dbReference type="Proteomes" id="UP001152622"/>
    </source>
</evidence>
<protein>
    <submittedName>
        <fullName evidence="1">Uncharacterized protein</fullName>
    </submittedName>
</protein>